<feature type="compositionally biased region" description="Polar residues" evidence="2">
    <location>
        <begin position="965"/>
        <end position="982"/>
    </location>
</feature>
<feature type="compositionally biased region" description="Low complexity" evidence="2">
    <location>
        <begin position="997"/>
        <end position="1008"/>
    </location>
</feature>
<dbReference type="SUPFAM" id="SSF101447">
    <property type="entry name" value="Formin homology 2 domain (FH2 domain)"/>
    <property type="match status" value="1"/>
</dbReference>
<accession>A0AAJ7PZ32</accession>
<dbReference type="SMART" id="SM01139">
    <property type="entry name" value="Drf_FH3"/>
    <property type="match status" value="1"/>
</dbReference>
<protein>
    <submittedName>
        <fullName evidence="7">Inverted formin-2 isoform X1</fullName>
    </submittedName>
</protein>
<dbReference type="InterPro" id="IPR011989">
    <property type="entry name" value="ARM-like"/>
</dbReference>
<evidence type="ECO:0000259" key="5">
    <source>
        <dbReference type="PROSITE" id="PS51444"/>
    </source>
</evidence>
<evidence type="ECO:0000259" key="4">
    <source>
        <dbReference type="PROSITE" id="PS51232"/>
    </source>
</evidence>
<dbReference type="Pfam" id="PF02181">
    <property type="entry name" value="FH2"/>
    <property type="match status" value="1"/>
</dbReference>
<dbReference type="PROSITE" id="PS51444">
    <property type="entry name" value="FH2"/>
    <property type="match status" value="1"/>
</dbReference>
<dbReference type="Pfam" id="PF06371">
    <property type="entry name" value="Drf_GBD"/>
    <property type="match status" value="1"/>
</dbReference>
<dbReference type="SUPFAM" id="SSF48371">
    <property type="entry name" value="ARM repeat"/>
    <property type="match status" value="1"/>
</dbReference>
<dbReference type="PROSITE" id="PS51082">
    <property type="entry name" value="WH2"/>
    <property type="match status" value="1"/>
</dbReference>
<dbReference type="InterPro" id="IPR016024">
    <property type="entry name" value="ARM-type_fold"/>
</dbReference>
<dbReference type="Gene3D" id="1.20.58.2220">
    <property type="entry name" value="Formin, FH2 domain"/>
    <property type="match status" value="1"/>
</dbReference>
<reference evidence="7" key="1">
    <citation type="submission" date="2025-08" db="UniProtKB">
        <authorList>
            <consortium name="RefSeq"/>
        </authorList>
    </citation>
    <scope>IDENTIFICATION</scope>
    <source>
        <tissue evidence="7">Brain</tissue>
    </source>
</reference>
<evidence type="ECO:0000259" key="3">
    <source>
        <dbReference type="PROSITE" id="PS51082"/>
    </source>
</evidence>
<feature type="compositionally biased region" description="Basic and acidic residues" evidence="2">
    <location>
        <begin position="1076"/>
        <end position="1085"/>
    </location>
</feature>
<sequence length="1144" mass="127377">MTPPTPRWTLADFRRRFTDGQPGRLRPSSGPPVLTFLVIMAAKTKWGAVKDRVTGSPAHDPDASLEANLENADPELCIRLLQVPTVVNYSGLRRRLEASDESWMVQFLELRGLDLLMEALERLSGRGCARLADALLQLTCVACIRAVMNSSAGLHFILDNEGYVRTLTQALDTSNVMVKMQVFDLLAALTLFDPRGHHLALDALDNYKSVKKQQYRFSVIMNELHATDNVAFMVTLMSVINVLVLGQDDLRKRDRLRQEFIGLQLLDLLPRLRETEDKELNIQCDAFEDSLTEDEEEMERLYGGIDMSSHQQVFTSLFTKMSSSPSSVQLLSILQALLMVDPDRAEIWSALELLADRATLLAQDPDLETADCLLERLLPQKSTSANQKIRTIDRAVQTRLPDSPPSQSETLMKDASATPASAVSSQAPPPPPPPPPLPSMGAPPPPPPPPPPPLLGMGALPPPPPPLPGMGAPPPPPPPLPGMGAPPPPPPGDIIVAQTFQGLGRSYYSPTPQISHAPCPTLRMKKLNWQKLPSRVVTAHQSLWTSTSSDGVEPDYCSIEQLFSLPPTETKTRTKAKTEPKEISFIDAKKSLNLNIFLKQFRCSHEDFVSLIQRGDRSKFDVEVLKQLIKLLPEKHEIENLKSHQADRDKLASVDQFYLQLLDVPSYSLRIECMLLCEESSCVLESLKPKAELLDRACQSVRESTRLPSFCKLILSVGNFLNYGTHTGNAEGFKISTLLKLTETKANKSRITLLHHILQEVEENHPDLLNLPDDLEICEKAAGCNVESIQSETHTLTKQLKNAETKVSSSSEDLREQYLSTIQESLRACEQLQQLLSSVEDRRTDLSIYLCEDSCSFSLNELFNTIKTFRGLFLRAIKENESRREQEKRRKKQEEERKHKGDTSNKIIRKDVSEQDGGCIIDNLLAEIRKGYNLKKTRPRAERGSRVHDHPGVMQRLVAVDEPDSSVSSQSERPTDPPQTVQVPKGPPPETRPEPGSEPQNPEPSSSPVAADTEGDQSQTRVQDSEVDSGPEPETRDPAAEEVQLRPEGPGTEDDSYTVKRSEESEFEEITSLEARTTEHDKDPDPGPSRPAKSRTSSTGLCLDKIIRTNQPGFSSDTGSLWQQTFLLDPNTRKLREAVFHTEC</sequence>
<feature type="region of interest" description="Disordered" evidence="2">
    <location>
        <begin position="382"/>
        <end position="493"/>
    </location>
</feature>
<dbReference type="GeneID" id="108890029"/>
<keyword evidence="1" id="KW-0175">Coiled coil</keyword>
<dbReference type="GO" id="GO:0030036">
    <property type="term" value="P:actin cytoskeleton organization"/>
    <property type="evidence" value="ECO:0007669"/>
    <property type="project" value="InterPro"/>
</dbReference>
<dbReference type="InterPro" id="IPR010472">
    <property type="entry name" value="FH3_dom"/>
</dbReference>
<dbReference type="GO" id="GO:0003779">
    <property type="term" value="F:actin binding"/>
    <property type="evidence" value="ECO:0007669"/>
    <property type="project" value="InterPro"/>
</dbReference>
<dbReference type="InterPro" id="IPR042201">
    <property type="entry name" value="FH2_Formin_sf"/>
</dbReference>
<feature type="coiled-coil region" evidence="1">
    <location>
        <begin position="786"/>
        <end position="842"/>
    </location>
</feature>
<feature type="region of interest" description="Disordered" evidence="2">
    <location>
        <begin position="880"/>
        <end position="910"/>
    </location>
</feature>
<feature type="compositionally biased region" description="Pro residues" evidence="2">
    <location>
        <begin position="427"/>
        <end position="492"/>
    </location>
</feature>
<dbReference type="PANTHER" id="PTHR46345:SF5">
    <property type="entry name" value="INVERTED FORMIN-2"/>
    <property type="match status" value="1"/>
</dbReference>
<evidence type="ECO:0000313" key="6">
    <source>
        <dbReference type="Proteomes" id="UP000694890"/>
    </source>
</evidence>
<name>A0AAJ7PZ32_LATCA</name>
<feature type="domain" description="WH2" evidence="3">
    <location>
        <begin position="922"/>
        <end position="937"/>
    </location>
</feature>
<dbReference type="InterPro" id="IPR010473">
    <property type="entry name" value="GTPase-bd"/>
</dbReference>
<dbReference type="SMART" id="SM00498">
    <property type="entry name" value="FH2"/>
    <property type="match status" value="1"/>
</dbReference>
<dbReference type="Gene3D" id="1.25.10.10">
    <property type="entry name" value="Leucine-rich Repeat Variant"/>
    <property type="match status" value="1"/>
</dbReference>
<dbReference type="Pfam" id="PF06367">
    <property type="entry name" value="Drf_FH3"/>
    <property type="match status" value="1"/>
</dbReference>
<proteinExistence type="predicted"/>
<evidence type="ECO:0000256" key="1">
    <source>
        <dbReference type="SAM" id="Coils"/>
    </source>
</evidence>
<dbReference type="InterPro" id="IPR014768">
    <property type="entry name" value="GBD/FH3_dom"/>
</dbReference>
<dbReference type="SMART" id="SM01140">
    <property type="entry name" value="Drf_GBD"/>
    <property type="match status" value="1"/>
</dbReference>
<dbReference type="RefSeq" id="XP_018542291.1">
    <property type="nucleotide sequence ID" value="XM_018686775.2"/>
</dbReference>
<dbReference type="KEGG" id="lcf:108890029"/>
<feature type="domain" description="GBD/FH3" evidence="4">
    <location>
        <begin position="5"/>
        <end position="369"/>
    </location>
</feature>
<evidence type="ECO:0000256" key="2">
    <source>
        <dbReference type="SAM" id="MobiDB-lite"/>
    </source>
</evidence>
<gene>
    <name evidence="7" type="primary">LOC108890029</name>
</gene>
<feature type="region of interest" description="Disordered" evidence="2">
    <location>
        <begin position="961"/>
        <end position="1102"/>
    </location>
</feature>
<dbReference type="GO" id="GO:0031267">
    <property type="term" value="F:small GTPase binding"/>
    <property type="evidence" value="ECO:0007669"/>
    <property type="project" value="InterPro"/>
</dbReference>
<dbReference type="AlphaFoldDB" id="A0AAJ7PZ32"/>
<dbReference type="PANTHER" id="PTHR46345">
    <property type="entry name" value="INVERTED FORMIN-2"/>
    <property type="match status" value="1"/>
</dbReference>
<dbReference type="PROSITE" id="PS51232">
    <property type="entry name" value="GBD_FH3"/>
    <property type="match status" value="1"/>
</dbReference>
<feature type="domain" description="FH2" evidence="5">
    <location>
        <begin position="514"/>
        <end position="899"/>
    </location>
</feature>
<dbReference type="Proteomes" id="UP000694890">
    <property type="component" value="Linkage group LG7_1"/>
</dbReference>
<organism evidence="6 7">
    <name type="scientific">Lates calcarifer</name>
    <name type="common">Barramundi</name>
    <name type="synonym">Holocentrus calcarifer</name>
    <dbReference type="NCBI Taxonomy" id="8187"/>
    <lineage>
        <taxon>Eukaryota</taxon>
        <taxon>Metazoa</taxon>
        <taxon>Chordata</taxon>
        <taxon>Craniata</taxon>
        <taxon>Vertebrata</taxon>
        <taxon>Euteleostomi</taxon>
        <taxon>Actinopterygii</taxon>
        <taxon>Neopterygii</taxon>
        <taxon>Teleostei</taxon>
        <taxon>Neoteleostei</taxon>
        <taxon>Acanthomorphata</taxon>
        <taxon>Carangaria</taxon>
        <taxon>Carangaria incertae sedis</taxon>
        <taxon>Centropomidae</taxon>
        <taxon>Lates</taxon>
    </lineage>
</organism>
<dbReference type="InterPro" id="IPR015425">
    <property type="entry name" value="FH2_Formin"/>
</dbReference>
<dbReference type="InterPro" id="IPR003124">
    <property type="entry name" value="WH2_dom"/>
</dbReference>
<feature type="compositionally biased region" description="Basic and acidic residues" evidence="2">
    <location>
        <begin position="1033"/>
        <end position="1045"/>
    </location>
</feature>
<evidence type="ECO:0000313" key="7">
    <source>
        <dbReference type="RefSeq" id="XP_018542291.1"/>
    </source>
</evidence>